<proteinExistence type="predicted"/>
<feature type="domain" description="Pyridoxamine 5'-phosphate oxidase N-terminal" evidence="1">
    <location>
        <begin position="8"/>
        <end position="130"/>
    </location>
</feature>
<sequence length="192" mass="20717">MEMFSAINDAHRAFIAKQPVFFVATAAAGARVNLSPKGMDSFRVLGANRVAYLDLGGSGNETQAHLVADGRITIMFCAFDNPALILRLYGTGSFTIAGEPGYDDLAGQFPALAGARQVFDIRVDSVQTSCGWGVPRMTLDRPRDTLVKFHAQQDPDARLAVIAKRTHSIDGLPVRVQKILPAFDPLEGTNGR</sequence>
<dbReference type="Gene3D" id="2.30.110.10">
    <property type="entry name" value="Electron Transport, Fmn-binding Protein, Chain A"/>
    <property type="match status" value="1"/>
</dbReference>
<dbReference type="PANTHER" id="PTHR39336">
    <property type="entry name" value="PYRIDOXAMINE PHOSPHATE OXIDASE FAMILY PROTEIN (AFU_ORTHOLOGUE AFUA_6G11440)"/>
    <property type="match status" value="1"/>
</dbReference>
<keyword evidence="3" id="KW-1185">Reference proteome</keyword>
<gene>
    <name evidence="2" type="ORF">GCM10008023_24400</name>
</gene>
<dbReference type="SUPFAM" id="SSF50475">
    <property type="entry name" value="FMN-binding split barrel"/>
    <property type="match status" value="1"/>
</dbReference>
<dbReference type="Proteomes" id="UP000652430">
    <property type="component" value="Unassembled WGS sequence"/>
</dbReference>
<evidence type="ECO:0000313" key="2">
    <source>
        <dbReference type="EMBL" id="GHH18485.1"/>
    </source>
</evidence>
<dbReference type="PANTHER" id="PTHR39336:SF1">
    <property type="entry name" value="PYRIDOXAMINE PHOSPHATE OXIDASE FAMILY PROTEIN (AFU_ORTHOLOGUE AFUA_6G11440)"/>
    <property type="match status" value="1"/>
</dbReference>
<evidence type="ECO:0000313" key="3">
    <source>
        <dbReference type="Proteomes" id="UP000652430"/>
    </source>
</evidence>
<reference evidence="3" key="1">
    <citation type="journal article" date="2019" name="Int. J. Syst. Evol. Microbiol.">
        <title>The Global Catalogue of Microorganisms (GCM) 10K type strain sequencing project: providing services to taxonomists for standard genome sequencing and annotation.</title>
        <authorList>
            <consortium name="The Broad Institute Genomics Platform"/>
            <consortium name="The Broad Institute Genome Sequencing Center for Infectious Disease"/>
            <person name="Wu L."/>
            <person name="Ma J."/>
        </authorList>
    </citation>
    <scope>NUCLEOTIDE SEQUENCE [LARGE SCALE GENOMIC DNA]</scope>
    <source>
        <strain evidence="3">CGMCC 1.8957</strain>
    </source>
</reference>
<dbReference type="EMBL" id="BNAQ01000003">
    <property type="protein sequence ID" value="GHH18485.1"/>
    <property type="molecule type" value="Genomic_DNA"/>
</dbReference>
<dbReference type="Pfam" id="PF01243">
    <property type="entry name" value="PNPOx_N"/>
    <property type="match status" value="1"/>
</dbReference>
<comment type="caution">
    <text evidence="2">The sequence shown here is derived from an EMBL/GenBank/DDBJ whole genome shotgun (WGS) entry which is preliminary data.</text>
</comment>
<organism evidence="2 3">
    <name type="scientific">Sphingomonas glacialis</name>
    <dbReference type="NCBI Taxonomy" id="658225"/>
    <lineage>
        <taxon>Bacteria</taxon>
        <taxon>Pseudomonadati</taxon>
        <taxon>Pseudomonadota</taxon>
        <taxon>Alphaproteobacteria</taxon>
        <taxon>Sphingomonadales</taxon>
        <taxon>Sphingomonadaceae</taxon>
        <taxon>Sphingomonas</taxon>
    </lineage>
</organism>
<evidence type="ECO:0000259" key="1">
    <source>
        <dbReference type="Pfam" id="PF01243"/>
    </source>
</evidence>
<accession>A0ABQ3LJR7</accession>
<name>A0ABQ3LJR7_9SPHN</name>
<dbReference type="InterPro" id="IPR011576">
    <property type="entry name" value="Pyridox_Oxase_N"/>
</dbReference>
<dbReference type="InterPro" id="IPR012349">
    <property type="entry name" value="Split_barrel_FMN-bd"/>
</dbReference>
<protein>
    <submittedName>
        <fullName evidence="2">Pyridoxamine 5'-phosphate oxidase</fullName>
    </submittedName>
</protein>
<dbReference type="RefSeq" id="WP_189676486.1">
    <property type="nucleotide sequence ID" value="NZ_BNAQ01000003.1"/>
</dbReference>